<dbReference type="Pfam" id="PF00709">
    <property type="entry name" value="Adenylsucc_synt"/>
    <property type="match status" value="1"/>
</dbReference>
<dbReference type="KEGG" id="baph:IX46_02925"/>
<dbReference type="GO" id="GO:0000287">
    <property type="term" value="F:magnesium ion binding"/>
    <property type="evidence" value="ECO:0007669"/>
    <property type="project" value="UniProtKB-UniRule"/>
</dbReference>
<dbReference type="PANTHER" id="PTHR11846">
    <property type="entry name" value="ADENYLOSUCCINATE SYNTHETASE"/>
    <property type="match status" value="1"/>
</dbReference>
<feature type="binding site" description="in other chain" evidence="8">
    <location>
        <position position="130"/>
    </location>
    <ligand>
        <name>IMP</name>
        <dbReference type="ChEBI" id="CHEBI:58053"/>
        <note>ligand shared between dimeric partners</note>
    </ligand>
</feature>
<evidence type="ECO:0000256" key="7">
    <source>
        <dbReference type="ARBA" id="ARBA00023134"/>
    </source>
</evidence>
<evidence type="ECO:0000313" key="11">
    <source>
        <dbReference type="EMBL" id="ALD15488.1"/>
    </source>
</evidence>
<comment type="similarity">
    <text evidence="8 10">Belongs to the adenylosuccinate synthetase family.</text>
</comment>
<keyword evidence="4 8" id="KW-0547">Nucleotide-binding</keyword>
<comment type="function">
    <text evidence="8">Plays an important role in the de novo pathway of purine nucleotide biosynthesis. Catalyzes the first committed step in the biosynthesis of AMP from IMP.</text>
</comment>
<dbReference type="HAMAP" id="MF_00011">
    <property type="entry name" value="Adenylosucc_synth"/>
    <property type="match status" value="1"/>
</dbReference>
<keyword evidence="6 8" id="KW-0460">Magnesium</keyword>
<feature type="binding site" evidence="8">
    <location>
        <position position="41"/>
    </location>
    <ligand>
        <name>Mg(2+)</name>
        <dbReference type="ChEBI" id="CHEBI:18420"/>
    </ligand>
</feature>
<evidence type="ECO:0000256" key="1">
    <source>
        <dbReference type="ARBA" id="ARBA00011738"/>
    </source>
</evidence>
<sequence length="430" mass="47929">MKKNIVILGTQWGDEGKGKIVDYLSRNSDYVVRYHGGHNAGHTLVVNQKKIVLHLVPSGVLHANVIGIISNGVVISLSNLVEEIKMLEENRFFVKKRLFISNSASLILPFHIAIDIAREKKLGSNSIGTTGRGIGPAYEDKIARRSIRVGDLRNEKTLSIKLEKIVDYYNNQLVSIYQSQPFDYKIILQDLLKSKNVINDMIKDTTMILNSAIKNKKIIIFEGAQGSLLDIDHGTYPYVTSSNSTIGGVITGTGIGPKNLDYILGVTKCYSTRVGNGPFPTELHDDIDMYLSKKGNEFGSTTGRKRRTGWLDAVALRHSVKINSLSALCITKLDVFDNLKEVKICIAYQDIKTSEIYTSASFDELENMKPIYKKYPGWMKKTLGIKKIENLPIAAKNYIKSIEKIAGIPIDIISTGPDRNDTIIIKHPFL</sequence>
<feature type="active site" description="Proton acceptor" evidence="8">
    <location>
        <position position="14"/>
    </location>
</feature>
<feature type="binding site" evidence="8">
    <location>
        <begin position="332"/>
        <end position="334"/>
    </location>
    <ligand>
        <name>GTP</name>
        <dbReference type="ChEBI" id="CHEBI:37565"/>
    </ligand>
</feature>
<proteinExistence type="inferred from homology"/>
<feature type="binding site" evidence="8">
    <location>
        <position position="306"/>
    </location>
    <ligand>
        <name>GTP</name>
        <dbReference type="ChEBI" id="CHEBI:37565"/>
    </ligand>
</feature>
<dbReference type="PATRIC" id="fig|1265350.3.peg.553"/>
<dbReference type="Gene3D" id="3.90.170.10">
    <property type="entry name" value="Adenylosuccinate Synthetase, subunit A, domain 3"/>
    <property type="match status" value="1"/>
</dbReference>
<feature type="binding site" description="in other chain" evidence="8">
    <location>
        <position position="304"/>
    </location>
    <ligand>
        <name>IMP</name>
        <dbReference type="ChEBI" id="CHEBI:58053"/>
        <note>ligand shared between dimeric partners</note>
    </ligand>
</feature>
<feature type="binding site" description="in other chain" evidence="8">
    <location>
        <position position="240"/>
    </location>
    <ligand>
        <name>IMP</name>
        <dbReference type="ChEBI" id="CHEBI:58053"/>
        <note>ligand shared between dimeric partners</note>
    </ligand>
</feature>
<dbReference type="InterPro" id="IPR042109">
    <property type="entry name" value="Adenylosuccinate_synth_dom1"/>
</dbReference>
<dbReference type="FunFam" id="3.90.170.10:FF:000001">
    <property type="entry name" value="Adenylosuccinate synthetase"/>
    <property type="match status" value="1"/>
</dbReference>
<dbReference type="PROSITE" id="PS01266">
    <property type="entry name" value="ADENYLOSUCCIN_SYN_1"/>
    <property type="match status" value="1"/>
</dbReference>
<dbReference type="FunFam" id="1.10.300.10:FF:000001">
    <property type="entry name" value="Adenylosuccinate synthetase"/>
    <property type="match status" value="1"/>
</dbReference>
<dbReference type="Gene3D" id="1.10.300.10">
    <property type="entry name" value="Adenylosuccinate Synthetase, subunit A, domain 2"/>
    <property type="match status" value="1"/>
</dbReference>
<comment type="catalytic activity">
    <reaction evidence="8 10">
        <text>IMP + L-aspartate + GTP = N(6)-(1,2-dicarboxyethyl)-AMP + GDP + phosphate + 2 H(+)</text>
        <dbReference type="Rhea" id="RHEA:15753"/>
        <dbReference type="ChEBI" id="CHEBI:15378"/>
        <dbReference type="ChEBI" id="CHEBI:29991"/>
        <dbReference type="ChEBI" id="CHEBI:37565"/>
        <dbReference type="ChEBI" id="CHEBI:43474"/>
        <dbReference type="ChEBI" id="CHEBI:57567"/>
        <dbReference type="ChEBI" id="CHEBI:58053"/>
        <dbReference type="ChEBI" id="CHEBI:58189"/>
        <dbReference type="EC" id="6.3.4.4"/>
    </reaction>
</comment>
<keyword evidence="8" id="KW-0963">Cytoplasm</keyword>
<keyword evidence="7 8" id="KW-0342">GTP-binding</keyword>
<feature type="binding site" description="in other chain" evidence="8">
    <location>
        <begin position="39"/>
        <end position="42"/>
    </location>
    <ligand>
        <name>IMP</name>
        <dbReference type="ChEBI" id="CHEBI:58053"/>
        <note>ligand shared between dimeric partners</note>
    </ligand>
</feature>
<dbReference type="STRING" id="1265350.IX46_02925"/>
<dbReference type="PANTHER" id="PTHR11846:SF0">
    <property type="entry name" value="ADENYLOSUCCINATE SYNTHETASE"/>
    <property type="match status" value="1"/>
</dbReference>
<accession>A0A0M4H3X8</accession>
<dbReference type="RefSeq" id="WP_053940481.1">
    <property type="nucleotide sequence ID" value="NZ_CP009253.1"/>
</dbReference>
<feature type="binding site" evidence="8">
    <location>
        <begin position="300"/>
        <end position="306"/>
    </location>
    <ligand>
        <name>substrate</name>
    </ligand>
</feature>
<keyword evidence="3 8" id="KW-0479">Metal-binding</keyword>
<gene>
    <name evidence="8" type="primary">purA</name>
    <name evidence="11" type="ORF">IX46_02925</name>
</gene>
<dbReference type="InterPro" id="IPR042110">
    <property type="entry name" value="Adenylosuccinate_synth_dom2"/>
</dbReference>
<comment type="subunit">
    <text evidence="1 8">Homodimer.</text>
</comment>
<feature type="binding site" evidence="8">
    <location>
        <begin position="414"/>
        <end position="416"/>
    </location>
    <ligand>
        <name>GTP</name>
        <dbReference type="ChEBI" id="CHEBI:37565"/>
    </ligand>
</feature>
<keyword evidence="2 8" id="KW-0436">Ligase</keyword>
<dbReference type="AlphaFoldDB" id="A0A0M4H3X8"/>
<feature type="active site" evidence="9">
    <location>
        <position position="141"/>
    </location>
</feature>
<dbReference type="SMART" id="SM00788">
    <property type="entry name" value="Adenylsucc_synt"/>
    <property type="match status" value="1"/>
</dbReference>
<protein>
    <recommendedName>
        <fullName evidence="8 10">Adenylosuccinate synthetase</fullName>
        <shortName evidence="8">AMPSase</shortName>
        <shortName evidence="8">AdSS</shortName>
        <ecNumber evidence="8 10">6.3.4.4</ecNumber>
    </recommendedName>
    <alternativeName>
        <fullName evidence="8">IMP--aspartate ligase</fullName>
    </alternativeName>
</protein>
<feature type="binding site" description="in other chain" evidence="8">
    <location>
        <position position="225"/>
    </location>
    <ligand>
        <name>IMP</name>
        <dbReference type="ChEBI" id="CHEBI:58053"/>
        <note>ligand shared between dimeric partners</note>
    </ligand>
</feature>
<dbReference type="CDD" id="cd03108">
    <property type="entry name" value="AdSS"/>
    <property type="match status" value="1"/>
</dbReference>
<evidence type="ECO:0000256" key="8">
    <source>
        <dbReference type="HAMAP-Rule" id="MF_00011"/>
    </source>
</evidence>
<dbReference type="InterPro" id="IPR018220">
    <property type="entry name" value="Adenylosuccin_syn_GTP-bd"/>
</dbReference>
<comment type="subcellular location">
    <subcellularLocation>
        <location evidence="8">Cytoplasm</location>
    </subcellularLocation>
</comment>
<dbReference type="GO" id="GO:0005525">
    <property type="term" value="F:GTP binding"/>
    <property type="evidence" value="ECO:0007669"/>
    <property type="project" value="UniProtKB-UniRule"/>
</dbReference>
<dbReference type="PROSITE" id="PS00513">
    <property type="entry name" value="ADENYLOSUCCIN_SYN_2"/>
    <property type="match status" value="1"/>
</dbReference>
<dbReference type="OrthoDB" id="9807553at2"/>
<dbReference type="InterPro" id="IPR001114">
    <property type="entry name" value="Adenylosuccinate_synthetase"/>
</dbReference>
<evidence type="ECO:0000313" key="12">
    <source>
        <dbReference type="Proteomes" id="UP000066321"/>
    </source>
</evidence>
<dbReference type="GO" id="GO:0046040">
    <property type="term" value="P:IMP metabolic process"/>
    <property type="evidence" value="ECO:0007669"/>
    <property type="project" value="TreeGrafter"/>
</dbReference>
<organism evidence="11 12">
    <name type="scientific">Buchnera aphidicola</name>
    <name type="common">Aphis glycines</name>
    <dbReference type="NCBI Taxonomy" id="1265350"/>
    <lineage>
        <taxon>Bacteria</taxon>
        <taxon>Pseudomonadati</taxon>
        <taxon>Pseudomonadota</taxon>
        <taxon>Gammaproteobacteria</taxon>
        <taxon>Enterobacterales</taxon>
        <taxon>Erwiniaceae</taxon>
        <taxon>Buchnera</taxon>
    </lineage>
</organism>
<evidence type="ECO:0000256" key="6">
    <source>
        <dbReference type="ARBA" id="ARBA00022842"/>
    </source>
</evidence>
<dbReference type="GO" id="GO:0044208">
    <property type="term" value="P:'de novo' AMP biosynthetic process"/>
    <property type="evidence" value="ECO:0007669"/>
    <property type="project" value="UniProtKB-UniRule"/>
</dbReference>
<evidence type="ECO:0000256" key="3">
    <source>
        <dbReference type="ARBA" id="ARBA00022723"/>
    </source>
</evidence>
<dbReference type="SUPFAM" id="SSF52540">
    <property type="entry name" value="P-loop containing nucleoside triphosphate hydrolases"/>
    <property type="match status" value="1"/>
</dbReference>
<dbReference type="NCBIfam" id="NF002223">
    <property type="entry name" value="PRK01117.1"/>
    <property type="match status" value="1"/>
</dbReference>
<dbReference type="GO" id="GO:0005737">
    <property type="term" value="C:cytoplasm"/>
    <property type="evidence" value="ECO:0007669"/>
    <property type="project" value="UniProtKB-SubCell"/>
</dbReference>
<evidence type="ECO:0000256" key="10">
    <source>
        <dbReference type="RuleBase" id="RU000520"/>
    </source>
</evidence>
<reference evidence="11 12" key="1">
    <citation type="journal article" date="2015" name="J Genomics">
        <title>Whole Genome Sequence of the Soybean Aphid Endosymbiont Buchnera aphidicola and Genetic Differentiation among Biotype-Specific Strains.</title>
        <authorList>
            <person name="Cassone B.J."/>
            <person name="Wenger J.A."/>
            <person name="Michel A.P."/>
        </authorList>
    </citation>
    <scope>NUCLEOTIDE SEQUENCE [LARGE SCALE GENOMIC DNA]</scope>
    <source>
        <strain evidence="11 12">BAg</strain>
    </source>
</reference>
<comment type="pathway">
    <text evidence="8 10">Purine metabolism; AMP biosynthesis via de novo pathway; AMP from IMP: step 1/2.</text>
</comment>
<feature type="binding site" evidence="8">
    <location>
        <position position="14"/>
    </location>
    <ligand>
        <name>Mg(2+)</name>
        <dbReference type="ChEBI" id="CHEBI:18420"/>
    </ligand>
</feature>
<comment type="cofactor">
    <cofactor evidence="8">
        <name>Mg(2+)</name>
        <dbReference type="ChEBI" id="CHEBI:18420"/>
    </cofactor>
    <text evidence="8">Binds 1 Mg(2+) ion per subunit.</text>
</comment>
<dbReference type="Gene3D" id="3.40.440.10">
    <property type="entry name" value="Adenylosuccinate Synthetase, subunit A, domain 1"/>
    <property type="match status" value="1"/>
</dbReference>
<dbReference type="Proteomes" id="UP000066321">
    <property type="component" value="Chromosome"/>
</dbReference>
<evidence type="ECO:0000256" key="5">
    <source>
        <dbReference type="ARBA" id="ARBA00022755"/>
    </source>
</evidence>
<dbReference type="InterPro" id="IPR042111">
    <property type="entry name" value="Adenylosuccinate_synth_dom3"/>
</dbReference>
<name>A0A0M4H3X8_9GAMM</name>
<dbReference type="UniPathway" id="UPA00075">
    <property type="reaction ID" value="UER00335"/>
</dbReference>
<dbReference type="GO" id="GO:0004019">
    <property type="term" value="F:adenylosuccinate synthase activity"/>
    <property type="evidence" value="ECO:0007669"/>
    <property type="project" value="UniProtKB-UniRule"/>
</dbReference>
<evidence type="ECO:0000256" key="9">
    <source>
        <dbReference type="PROSITE-ProRule" id="PRU10134"/>
    </source>
</evidence>
<dbReference type="InterPro" id="IPR027417">
    <property type="entry name" value="P-loop_NTPase"/>
</dbReference>
<keyword evidence="5 8" id="KW-0658">Purine biosynthesis</keyword>
<feature type="binding site" evidence="8">
    <location>
        <begin position="41"/>
        <end position="43"/>
    </location>
    <ligand>
        <name>GTP</name>
        <dbReference type="ChEBI" id="CHEBI:37565"/>
    </ligand>
</feature>
<evidence type="ECO:0000256" key="4">
    <source>
        <dbReference type="ARBA" id="ARBA00022741"/>
    </source>
</evidence>
<dbReference type="EMBL" id="CP009253">
    <property type="protein sequence ID" value="ALD15488.1"/>
    <property type="molecule type" value="Genomic_DNA"/>
</dbReference>
<feature type="binding site" description="in other chain" evidence="8">
    <location>
        <begin position="14"/>
        <end position="17"/>
    </location>
    <ligand>
        <name>IMP</name>
        <dbReference type="ChEBI" id="CHEBI:58053"/>
        <note>ligand shared between dimeric partners</note>
    </ligand>
</feature>
<evidence type="ECO:0000256" key="2">
    <source>
        <dbReference type="ARBA" id="ARBA00022598"/>
    </source>
</evidence>
<feature type="binding site" evidence="8">
    <location>
        <begin position="13"/>
        <end position="19"/>
    </location>
    <ligand>
        <name>GTP</name>
        <dbReference type="ChEBI" id="CHEBI:37565"/>
    </ligand>
</feature>
<dbReference type="InterPro" id="IPR033128">
    <property type="entry name" value="Adenylosuccin_syn_Lys_AS"/>
</dbReference>
<dbReference type="NCBIfam" id="TIGR00184">
    <property type="entry name" value="purA"/>
    <property type="match status" value="1"/>
</dbReference>
<feature type="active site" description="Proton donor" evidence="8">
    <location>
        <position position="42"/>
    </location>
</feature>
<dbReference type="EC" id="6.3.4.4" evidence="8 10"/>
<feature type="binding site" evidence="8">
    <location>
        <position position="144"/>
    </location>
    <ligand>
        <name>IMP</name>
        <dbReference type="ChEBI" id="CHEBI:58053"/>
        <note>ligand shared between dimeric partners</note>
    </ligand>
</feature>